<feature type="transmembrane region" description="Helical" evidence="2">
    <location>
        <begin position="77"/>
        <end position="98"/>
    </location>
</feature>
<dbReference type="AlphaFoldDB" id="A0A8I6TH05"/>
<dbReference type="GeneID" id="106672026"/>
<dbReference type="OMA" id="LFVYWDP"/>
<dbReference type="Gene3D" id="3.40.50.20">
    <property type="match status" value="1"/>
</dbReference>
<proteinExistence type="predicted"/>
<keyword evidence="2" id="KW-0812">Transmembrane</keyword>
<reference evidence="3" key="1">
    <citation type="submission" date="2022-01" db="UniProtKB">
        <authorList>
            <consortium name="EnsemblMetazoa"/>
        </authorList>
    </citation>
    <scope>IDENTIFICATION</scope>
</reference>
<evidence type="ECO:0000313" key="3">
    <source>
        <dbReference type="EnsemblMetazoa" id="XP_014258585.1"/>
    </source>
</evidence>
<dbReference type="Proteomes" id="UP000494040">
    <property type="component" value="Unassembled WGS sequence"/>
</dbReference>
<name>A0A8I6TH05_CIMLE</name>
<organism evidence="3 4">
    <name type="scientific">Cimex lectularius</name>
    <name type="common">Bed bug</name>
    <name type="synonym">Acanthia lectularia</name>
    <dbReference type="NCBI Taxonomy" id="79782"/>
    <lineage>
        <taxon>Eukaryota</taxon>
        <taxon>Metazoa</taxon>
        <taxon>Ecdysozoa</taxon>
        <taxon>Arthropoda</taxon>
        <taxon>Hexapoda</taxon>
        <taxon>Insecta</taxon>
        <taxon>Pterygota</taxon>
        <taxon>Neoptera</taxon>
        <taxon>Paraneoptera</taxon>
        <taxon>Hemiptera</taxon>
        <taxon>Heteroptera</taxon>
        <taxon>Panheteroptera</taxon>
        <taxon>Cimicomorpha</taxon>
        <taxon>Cimicidae</taxon>
        <taxon>Cimex</taxon>
    </lineage>
</organism>
<keyword evidence="4" id="KW-1185">Reference proteome</keyword>
<accession>A0A8I6TH05</accession>
<keyword evidence="2" id="KW-1133">Transmembrane helix</keyword>
<evidence type="ECO:0000313" key="4">
    <source>
        <dbReference type="Proteomes" id="UP000494040"/>
    </source>
</evidence>
<sequence length="520" mass="59304">MPACSAETVGTMWSPTPPTPSTPISCSPPPRLLRSTSSTFTLLDRRYLTPSPPPKPDLLPNIIGWYPTFVLRFARNLIATVIYLIWSQFLMMGPALWLSAWLWVFWKCVQIPLSFVKWIITWAITPSSEMNRKKRTVLISGGSSIQALHLARNFYAAGTRVVVVELEGLFGLAKFSTAVDKFYFVPKPSGDRAEQYKEALADIVLKERVSYYIPVCATSTAYYDALVKPYLERLGVTVFCPCLRDVCLLDDVIEMMRQCRLEGLRTPEHYPVYSREDVYRLYDEDKLRAGMFLMFSCGPSGVRDRMKVLLPQVKREFSAPHYISLQRPWVIVKDYPGDHYITCTTVKESRVVANVTCKLESSGGNMAPVENEEIDRWIDKILQSAKFEKTMSGHMSFRFVDSANGLVPLGCRVGVSLPYICHTSVHARLVWKPCRHFSRQASGPVISSSGRYWMHEAVIQTLKHPSVESVTDLLGTVMDKREALFAYWDPLPYCAYYHIQLPLTNVLRFLQGRRNTFHTF</sequence>
<feature type="compositionally biased region" description="Pro residues" evidence="1">
    <location>
        <begin position="15"/>
        <end position="30"/>
    </location>
</feature>
<keyword evidence="2" id="KW-0472">Membrane</keyword>
<dbReference type="KEGG" id="clec:106672026"/>
<evidence type="ECO:0000256" key="1">
    <source>
        <dbReference type="SAM" id="MobiDB-lite"/>
    </source>
</evidence>
<evidence type="ECO:0000256" key="2">
    <source>
        <dbReference type="SAM" id="Phobius"/>
    </source>
</evidence>
<feature type="region of interest" description="Disordered" evidence="1">
    <location>
        <begin position="1"/>
        <end position="30"/>
    </location>
</feature>
<protein>
    <submittedName>
        <fullName evidence="3">Uncharacterized protein</fullName>
    </submittedName>
</protein>
<dbReference type="EnsemblMetazoa" id="XM_014403099.2">
    <property type="protein sequence ID" value="XP_014258585.1"/>
    <property type="gene ID" value="LOC106672026"/>
</dbReference>
<dbReference type="OrthoDB" id="186626at2759"/>
<dbReference type="RefSeq" id="XP_014258585.1">
    <property type="nucleotide sequence ID" value="XM_014403099.2"/>
</dbReference>